<feature type="compositionally biased region" description="Basic and acidic residues" evidence="1">
    <location>
        <begin position="1"/>
        <end position="11"/>
    </location>
</feature>
<feature type="region of interest" description="Disordered" evidence="1">
    <location>
        <begin position="51"/>
        <end position="107"/>
    </location>
</feature>
<dbReference type="PANTHER" id="PTHR34239">
    <property type="entry name" value="APPLE DOMAIN-CONTAINING PROTEIN"/>
    <property type="match status" value="1"/>
</dbReference>
<dbReference type="PANTHER" id="PTHR34239:SF2">
    <property type="entry name" value="TRANSPOSABLE ELEMENT P TRANSPOSASE_THAP9 CONSERVED DOMAIN-CONTAINING PROTEIN"/>
    <property type="match status" value="1"/>
</dbReference>
<name>A0A6S7G0D1_PARCT</name>
<evidence type="ECO:0000256" key="1">
    <source>
        <dbReference type="SAM" id="MobiDB-lite"/>
    </source>
</evidence>
<protein>
    <submittedName>
        <fullName evidence="2">Uncharacterized protein</fullName>
    </submittedName>
</protein>
<reference evidence="2" key="1">
    <citation type="submission" date="2020-04" db="EMBL/GenBank/DDBJ databases">
        <authorList>
            <person name="Alioto T."/>
            <person name="Alioto T."/>
            <person name="Gomez Garrido J."/>
        </authorList>
    </citation>
    <scope>NUCLEOTIDE SEQUENCE</scope>
    <source>
        <strain evidence="2">A484AB</strain>
    </source>
</reference>
<dbReference type="EMBL" id="CACRXK020000224">
    <property type="protein sequence ID" value="CAB3979740.1"/>
    <property type="molecule type" value="Genomic_DNA"/>
</dbReference>
<sequence length="346" mass="38763">MENEAQLRIDEGLEQGDNSVNDSQTGDPSIKEALFNINDSMGKMAGLLEILYNRPRSEDCDRPPGSKRRRRSRSPDSRSPDEDEPRGKRRCNSAEDADNEDRLSVDAVSDIDSDIRLLTRESDAQPQVNDHGNLDENLLKELDESLDQKEAIGPPVQKQLAEIVNKRWGQSLTPERVKMLNERYSTPANCTNMTPIRVNSEIWKQLTSAKRKTDLQLSNLQETVRRVATAILQTADELLPQTKDDVAKNLAARSIDSVAMLGHMSHTISQLRREQIRPALKQEYASICTADPTNAPLLFGDDLVKQLKEAKETSSITQNLANDAMKKNYVKGGAKPIHCWPPISIN</sequence>
<keyword evidence="3" id="KW-1185">Reference proteome</keyword>
<dbReference type="AlphaFoldDB" id="A0A6S7G0D1"/>
<dbReference type="OrthoDB" id="5988653at2759"/>
<feature type="compositionally biased region" description="Polar residues" evidence="1">
    <location>
        <begin position="16"/>
        <end position="27"/>
    </location>
</feature>
<organism evidence="2 3">
    <name type="scientific">Paramuricea clavata</name>
    <name type="common">Red gorgonian</name>
    <name type="synonym">Violescent sea-whip</name>
    <dbReference type="NCBI Taxonomy" id="317549"/>
    <lineage>
        <taxon>Eukaryota</taxon>
        <taxon>Metazoa</taxon>
        <taxon>Cnidaria</taxon>
        <taxon>Anthozoa</taxon>
        <taxon>Octocorallia</taxon>
        <taxon>Malacalcyonacea</taxon>
        <taxon>Plexauridae</taxon>
        <taxon>Paramuricea</taxon>
    </lineage>
</organism>
<dbReference type="Proteomes" id="UP001152795">
    <property type="component" value="Unassembled WGS sequence"/>
</dbReference>
<accession>A0A6S7G0D1</accession>
<proteinExistence type="predicted"/>
<comment type="caution">
    <text evidence="2">The sequence shown here is derived from an EMBL/GenBank/DDBJ whole genome shotgun (WGS) entry which is preliminary data.</text>
</comment>
<evidence type="ECO:0000313" key="2">
    <source>
        <dbReference type="EMBL" id="CAB3979740.1"/>
    </source>
</evidence>
<evidence type="ECO:0000313" key="3">
    <source>
        <dbReference type="Proteomes" id="UP001152795"/>
    </source>
</evidence>
<feature type="region of interest" description="Disordered" evidence="1">
    <location>
        <begin position="1"/>
        <end position="29"/>
    </location>
</feature>
<gene>
    <name evidence="2" type="ORF">PACLA_8A001249</name>
</gene>
<feature type="compositionally biased region" description="Basic and acidic residues" evidence="1">
    <location>
        <begin position="55"/>
        <end position="64"/>
    </location>
</feature>